<keyword evidence="3" id="KW-0443">Lipid metabolism</keyword>
<dbReference type="Proteomes" id="UP000178735">
    <property type="component" value="Unassembled WGS sequence"/>
</dbReference>
<dbReference type="EMBL" id="MGFH01000242">
    <property type="protein sequence ID" value="OGM01095.1"/>
    <property type="molecule type" value="Genomic_DNA"/>
</dbReference>
<dbReference type="Gene3D" id="3.40.50.1820">
    <property type="entry name" value="alpha/beta hydrolase"/>
    <property type="match status" value="1"/>
</dbReference>
<dbReference type="AlphaFoldDB" id="A0A1F7WGC9"/>
<dbReference type="PANTHER" id="PTHR10272:SF0">
    <property type="entry name" value="PLATELET-ACTIVATING FACTOR ACETYLHYDROLASE"/>
    <property type="match status" value="1"/>
</dbReference>
<keyword evidence="1 5" id="KW-0378">Hydrolase</keyword>
<gene>
    <name evidence="5" type="ORF">A2008_09335</name>
</gene>
<keyword evidence="4" id="KW-0732">Signal</keyword>
<keyword evidence="2" id="KW-0442">Lipid degradation</keyword>
<dbReference type="SUPFAM" id="SSF53474">
    <property type="entry name" value="alpha/beta-Hydrolases"/>
    <property type="match status" value="1"/>
</dbReference>
<dbReference type="GO" id="GO:0003847">
    <property type="term" value="F:1-alkyl-2-acetylglycerophosphocholine esterase activity"/>
    <property type="evidence" value="ECO:0007669"/>
    <property type="project" value="TreeGrafter"/>
</dbReference>
<evidence type="ECO:0000313" key="5">
    <source>
        <dbReference type="EMBL" id="OGM01095.1"/>
    </source>
</evidence>
<proteinExistence type="predicted"/>
<dbReference type="PANTHER" id="PTHR10272">
    <property type="entry name" value="PLATELET-ACTIVATING FACTOR ACETYLHYDROLASE"/>
    <property type="match status" value="1"/>
</dbReference>
<dbReference type="GO" id="GO:0016042">
    <property type="term" value="P:lipid catabolic process"/>
    <property type="evidence" value="ECO:0007669"/>
    <property type="project" value="UniProtKB-KW"/>
</dbReference>
<sequence>MSAFAFILSCAFCGSVSAAGEKYDPLAVVAENKPQTVPLNVADASRSRDIPLLAYLPKDTAPAPLVLFSHGLGGSNAGCAYLGEHWARRGYAAVFIQHPGSDTSVWKGKALAGRKEALEEAASMKNFILRIKDVPAVLDALEKWNKTSGHDLCGRLDTGRIGMSGHSFGALTTQAVSGQSYRLGGQNFTDPRIGAAVMFSPSSPRRGGVSAEKSFGGVKIPWLLMTGTKDVAAIGNTDLESRLAVFPALPPGNKYEIVLFEAEHLAFSDRAIAGSSSKRNPNHHRVILGLSTAFWDAYLRGDTAAKAWLDGTGPQTVIEKNDRWQKK</sequence>
<dbReference type="InterPro" id="IPR029058">
    <property type="entry name" value="AB_hydrolase_fold"/>
</dbReference>
<feature type="chain" id="PRO_5009533431" evidence="4">
    <location>
        <begin position="19"/>
        <end position="327"/>
    </location>
</feature>
<protein>
    <submittedName>
        <fullName evidence="5">Dienelactone hydrolase</fullName>
    </submittedName>
</protein>
<evidence type="ECO:0000256" key="3">
    <source>
        <dbReference type="ARBA" id="ARBA00023098"/>
    </source>
</evidence>
<accession>A0A1F7WGC9</accession>
<comment type="caution">
    <text evidence="5">The sequence shown here is derived from an EMBL/GenBank/DDBJ whole genome shotgun (WGS) entry which is preliminary data.</text>
</comment>
<name>A0A1F7WGC9_9BACT</name>
<feature type="signal peptide" evidence="4">
    <location>
        <begin position="1"/>
        <end position="18"/>
    </location>
</feature>
<organism evidence="5 6">
    <name type="scientific">Candidatus Wallbacteria bacterium GWC2_49_35</name>
    <dbReference type="NCBI Taxonomy" id="1817813"/>
    <lineage>
        <taxon>Bacteria</taxon>
        <taxon>Candidatus Walliibacteriota</taxon>
    </lineage>
</organism>
<evidence type="ECO:0000313" key="6">
    <source>
        <dbReference type="Proteomes" id="UP000178735"/>
    </source>
</evidence>
<reference evidence="5 6" key="1">
    <citation type="journal article" date="2016" name="Nat. Commun.">
        <title>Thousands of microbial genomes shed light on interconnected biogeochemical processes in an aquifer system.</title>
        <authorList>
            <person name="Anantharaman K."/>
            <person name="Brown C.T."/>
            <person name="Hug L.A."/>
            <person name="Sharon I."/>
            <person name="Castelle C.J."/>
            <person name="Probst A.J."/>
            <person name="Thomas B.C."/>
            <person name="Singh A."/>
            <person name="Wilkins M.J."/>
            <person name="Karaoz U."/>
            <person name="Brodie E.L."/>
            <person name="Williams K.H."/>
            <person name="Hubbard S.S."/>
            <person name="Banfield J.F."/>
        </authorList>
    </citation>
    <scope>NUCLEOTIDE SEQUENCE [LARGE SCALE GENOMIC DNA]</scope>
</reference>
<evidence type="ECO:0000256" key="1">
    <source>
        <dbReference type="ARBA" id="ARBA00022801"/>
    </source>
</evidence>
<dbReference type="STRING" id="1817813.A2008_09335"/>
<evidence type="ECO:0000256" key="2">
    <source>
        <dbReference type="ARBA" id="ARBA00022963"/>
    </source>
</evidence>
<evidence type="ECO:0000256" key="4">
    <source>
        <dbReference type="SAM" id="SignalP"/>
    </source>
</evidence>